<sequence>MNEEELRALRILLKASTSVENVVKKDMSSYGLNATEFTVLELLYSKGKQPIQKIGQQVLLASSSITYVVTRLEEKTLILRKTDENDRRVTFCELSDKGRSLMEDIFPKHAEKISEIFEPCSKDEVIELQKTLKKVGYKAAELLE</sequence>
<dbReference type="InterPro" id="IPR000835">
    <property type="entry name" value="HTH_MarR-typ"/>
</dbReference>
<evidence type="ECO:0000256" key="3">
    <source>
        <dbReference type="ARBA" id="ARBA00023163"/>
    </source>
</evidence>
<gene>
    <name evidence="5" type="ORF">SAMN04488113_10169</name>
</gene>
<reference evidence="6" key="1">
    <citation type="submission" date="2016-10" db="EMBL/GenBank/DDBJ databases">
        <authorList>
            <person name="Varghese N."/>
            <person name="Submissions S."/>
        </authorList>
    </citation>
    <scope>NUCLEOTIDE SEQUENCE [LARGE SCALE GENOMIC DNA]</scope>
    <source>
        <strain evidence="6">DSM 25751</strain>
    </source>
</reference>
<keyword evidence="3" id="KW-0804">Transcription</keyword>
<evidence type="ECO:0000313" key="5">
    <source>
        <dbReference type="EMBL" id="SEI48387.1"/>
    </source>
</evidence>
<dbReference type="GO" id="GO:0003700">
    <property type="term" value="F:DNA-binding transcription factor activity"/>
    <property type="evidence" value="ECO:0007669"/>
    <property type="project" value="InterPro"/>
</dbReference>
<dbReference type="Pfam" id="PF01047">
    <property type="entry name" value="MarR"/>
    <property type="match status" value="1"/>
</dbReference>
<dbReference type="InterPro" id="IPR036388">
    <property type="entry name" value="WH-like_DNA-bd_sf"/>
</dbReference>
<dbReference type="PANTHER" id="PTHR42756:SF1">
    <property type="entry name" value="TRANSCRIPTIONAL REPRESSOR OF EMRAB OPERON"/>
    <property type="match status" value="1"/>
</dbReference>
<keyword evidence="2" id="KW-0238">DNA-binding</keyword>
<dbReference type="SUPFAM" id="SSF46785">
    <property type="entry name" value="Winged helix' DNA-binding domain"/>
    <property type="match status" value="1"/>
</dbReference>
<dbReference type="SMART" id="SM00347">
    <property type="entry name" value="HTH_MARR"/>
    <property type="match status" value="1"/>
</dbReference>
<keyword evidence="1" id="KW-0805">Transcription regulation</keyword>
<dbReference type="PROSITE" id="PS50995">
    <property type="entry name" value="HTH_MARR_2"/>
    <property type="match status" value="1"/>
</dbReference>
<dbReference type="GO" id="GO:0003677">
    <property type="term" value="F:DNA binding"/>
    <property type="evidence" value="ECO:0007669"/>
    <property type="project" value="UniProtKB-KW"/>
</dbReference>
<dbReference type="Gene3D" id="1.10.10.10">
    <property type="entry name" value="Winged helix-like DNA-binding domain superfamily/Winged helix DNA-binding domain"/>
    <property type="match status" value="1"/>
</dbReference>
<evidence type="ECO:0000259" key="4">
    <source>
        <dbReference type="PROSITE" id="PS50995"/>
    </source>
</evidence>
<dbReference type="PRINTS" id="PR00598">
    <property type="entry name" value="HTHMARR"/>
</dbReference>
<evidence type="ECO:0000256" key="1">
    <source>
        <dbReference type="ARBA" id="ARBA00023015"/>
    </source>
</evidence>
<dbReference type="STRING" id="1130080.SAMN04488113_10169"/>
<organism evidence="5 6">
    <name type="scientific">Alkalibacterium gilvum</name>
    <dbReference type="NCBI Taxonomy" id="1130080"/>
    <lineage>
        <taxon>Bacteria</taxon>
        <taxon>Bacillati</taxon>
        <taxon>Bacillota</taxon>
        <taxon>Bacilli</taxon>
        <taxon>Lactobacillales</taxon>
        <taxon>Carnobacteriaceae</taxon>
        <taxon>Alkalibacterium</taxon>
    </lineage>
</organism>
<name>A0A1H6R783_9LACT</name>
<dbReference type="RefSeq" id="WP_177170435.1">
    <property type="nucleotide sequence ID" value="NZ_FNYW01000001.1"/>
</dbReference>
<keyword evidence="6" id="KW-1185">Reference proteome</keyword>
<feature type="domain" description="HTH marR-type" evidence="4">
    <location>
        <begin position="5"/>
        <end position="137"/>
    </location>
</feature>
<dbReference type="AlphaFoldDB" id="A0A1H6R783"/>
<protein>
    <submittedName>
        <fullName evidence="5">MarR family transcriptional regulator, 2-MHQ and catechol-resistance regulon repressor</fullName>
    </submittedName>
</protein>
<dbReference type="Proteomes" id="UP000198564">
    <property type="component" value="Unassembled WGS sequence"/>
</dbReference>
<evidence type="ECO:0000256" key="2">
    <source>
        <dbReference type="ARBA" id="ARBA00023125"/>
    </source>
</evidence>
<evidence type="ECO:0000313" key="6">
    <source>
        <dbReference type="Proteomes" id="UP000198564"/>
    </source>
</evidence>
<dbReference type="EMBL" id="FNYW01000001">
    <property type="protein sequence ID" value="SEI48387.1"/>
    <property type="molecule type" value="Genomic_DNA"/>
</dbReference>
<accession>A0A1H6R783</accession>
<proteinExistence type="predicted"/>
<dbReference type="InterPro" id="IPR036390">
    <property type="entry name" value="WH_DNA-bd_sf"/>
</dbReference>
<dbReference type="PANTHER" id="PTHR42756">
    <property type="entry name" value="TRANSCRIPTIONAL REGULATOR, MARR"/>
    <property type="match status" value="1"/>
</dbReference>